<dbReference type="InterPro" id="IPR025297">
    <property type="entry name" value="DUF4159"/>
</dbReference>
<dbReference type="InterPro" id="IPR029062">
    <property type="entry name" value="Class_I_gatase-like"/>
</dbReference>
<keyword evidence="1" id="KW-0812">Transmembrane</keyword>
<dbReference type="InterPro" id="IPR024163">
    <property type="entry name" value="Aerotolerance_reg_N"/>
</dbReference>
<dbReference type="RefSeq" id="WP_104828026.1">
    <property type="nucleotide sequence ID" value="NZ_PJCH01000001.1"/>
</dbReference>
<dbReference type="OrthoDB" id="9773014at2"/>
<dbReference type="AlphaFoldDB" id="A0A2S7KA17"/>
<gene>
    <name evidence="4" type="ORF">CW354_00130</name>
</gene>
<dbReference type="Gene3D" id="3.40.50.880">
    <property type="match status" value="1"/>
</dbReference>
<dbReference type="Proteomes" id="UP000239504">
    <property type="component" value="Unassembled WGS sequence"/>
</dbReference>
<evidence type="ECO:0008006" key="6">
    <source>
        <dbReference type="Google" id="ProtNLM"/>
    </source>
</evidence>
<organism evidence="4 5">
    <name type="scientific">Hyphococcus luteus</name>
    <dbReference type="NCBI Taxonomy" id="2058213"/>
    <lineage>
        <taxon>Bacteria</taxon>
        <taxon>Pseudomonadati</taxon>
        <taxon>Pseudomonadota</taxon>
        <taxon>Alphaproteobacteria</taxon>
        <taxon>Parvularculales</taxon>
        <taxon>Parvularculaceae</taxon>
        <taxon>Hyphococcus</taxon>
    </lineage>
</organism>
<reference evidence="4 5" key="1">
    <citation type="submission" date="2017-12" db="EMBL/GenBank/DDBJ databases">
        <authorList>
            <person name="Hurst M.R.H."/>
        </authorList>
    </citation>
    <scope>NUCLEOTIDE SEQUENCE [LARGE SCALE GENOMIC DNA]</scope>
    <source>
        <strain evidence="4 5">SY-3-19</strain>
    </source>
</reference>
<dbReference type="Pfam" id="PF13709">
    <property type="entry name" value="DUF4159"/>
    <property type="match status" value="1"/>
</dbReference>
<evidence type="ECO:0000313" key="5">
    <source>
        <dbReference type="Proteomes" id="UP000239504"/>
    </source>
</evidence>
<dbReference type="PANTHER" id="PTHR37464:SF1">
    <property type="entry name" value="BLL2463 PROTEIN"/>
    <property type="match status" value="1"/>
</dbReference>
<comment type="caution">
    <text evidence="4">The sequence shown here is derived from an EMBL/GenBank/DDBJ whole genome shotgun (WGS) entry which is preliminary data.</text>
</comment>
<dbReference type="Gene3D" id="3.40.50.12140">
    <property type="entry name" value="Domain of unknown function DUF4159"/>
    <property type="match status" value="1"/>
</dbReference>
<dbReference type="NCBIfam" id="TIGR02226">
    <property type="entry name" value="two_anch"/>
    <property type="match status" value="1"/>
</dbReference>
<feature type="transmembrane region" description="Helical" evidence="1">
    <location>
        <begin position="58"/>
        <end position="80"/>
    </location>
</feature>
<evidence type="ECO:0000259" key="2">
    <source>
        <dbReference type="Pfam" id="PF07584"/>
    </source>
</evidence>
<name>A0A2S7KA17_9PROT</name>
<dbReference type="SUPFAM" id="SSF52317">
    <property type="entry name" value="Class I glutamine amidotransferase-like"/>
    <property type="match status" value="1"/>
</dbReference>
<dbReference type="InterPro" id="IPR011933">
    <property type="entry name" value="Double_TM_dom"/>
</dbReference>
<dbReference type="Pfam" id="PF07584">
    <property type="entry name" value="BatA"/>
    <property type="match status" value="1"/>
</dbReference>
<evidence type="ECO:0000313" key="4">
    <source>
        <dbReference type="EMBL" id="PQA89323.1"/>
    </source>
</evidence>
<keyword evidence="1" id="KW-0472">Membrane</keyword>
<accession>A0A2S7KA17</accession>
<protein>
    <recommendedName>
        <fullName evidence="6">LytTR family transcriptional regulator</fullName>
    </recommendedName>
</protein>
<dbReference type="CDD" id="cd03143">
    <property type="entry name" value="A4_beta-galactosidase_middle_domain"/>
    <property type="match status" value="1"/>
</dbReference>
<evidence type="ECO:0000256" key="1">
    <source>
        <dbReference type="SAM" id="Phobius"/>
    </source>
</evidence>
<sequence>MGALSFTSPFILLALGALPLIWLLLRATPPSPKRERFPAFIILRELKTSEETPDRTPWWLLLMRLFLAAMIILALAGPVMNAPQPGTHKGPMVLVVDDSLAAAQQWRVRLDAIREAAAEAAQDGRQAFLLTTAPQDVPAPPEPMSGEALRAAGDSLAPKPFFADRAGAAAKLADLDQYLSDGDVEIRWLSDGLAGEGDDALAAALEEKGELTLYADARAPKYLLRALPVNSEAPAYRVERLEAGAPAEGAVVATARDGRELGRAEFEMAPGEKTREVTLNLPLALANELSVVRIESIPSAGAVHLADARDRRALIGLARNAESASDDLLSGDHYIREALEPYAAFLNDALSALLQSDASVIVLDDVGRLRASEAQDLQAWVERGGVLIRFAGPVLAEAAQDRTPQLTPAPLRGGGRAFGGALTWDTPQRLDAFAPESPFAGLAVPDDVFIRRQVLAEPGGETSQHTWARLEDGTPLVTGAREGDGVVALFHVTATPDWSDLPLSGLFVEMLRRLTFLSSLGPEAAEDGEDALYAPLRMLNGEGRLSRPDDRARALTAAELAEPPSPERAPGFYGAPEAPLALNAVTADARFEPISIPGVVAAPYEAAPPVSLSPPLYVIALLLLLADGLLALLVSGRLNWRAASAATLIAVSLAPLSPDRAAAQPLDPPIEEKTMEAALATRLAFIQSGDPAVDELAEQGLAALSRELHRRTAVEPAAPDSVDPDTDDLSVYSFLYWPIAPDAPTPSDAALANIENFMRFGGLLLIDTRDDERAVGAGSTPEGAALQRILGALDIPPLTPVDDDHVLTRSFYLLETLNGRSNNNPVWVEADSSGSNDGVTALIIGGRDWAGAWAADSFGRPVRPMNTGGPRARELAYRAGVNMVMVAFTGNYKSDQVHTPILLERLGQ</sequence>
<feature type="domain" description="Aerotolerance regulator N-terminal" evidence="2">
    <location>
        <begin position="4"/>
        <end position="78"/>
    </location>
</feature>
<evidence type="ECO:0000259" key="3">
    <source>
        <dbReference type="Pfam" id="PF13709"/>
    </source>
</evidence>
<keyword evidence="1" id="KW-1133">Transmembrane helix</keyword>
<proteinExistence type="predicted"/>
<keyword evidence="5" id="KW-1185">Reference proteome</keyword>
<feature type="transmembrane region" description="Helical" evidence="1">
    <location>
        <begin position="6"/>
        <end position="25"/>
    </location>
</feature>
<dbReference type="EMBL" id="PJCH01000001">
    <property type="protein sequence ID" value="PQA89323.1"/>
    <property type="molecule type" value="Genomic_DNA"/>
</dbReference>
<feature type="domain" description="DUF4159" evidence="3">
    <location>
        <begin position="682"/>
        <end position="888"/>
    </location>
</feature>
<dbReference type="PANTHER" id="PTHR37464">
    <property type="entry name" value="BLL2463 PROTEIN"/>
    <property type="match status" value="1"/>
</dbReference>